<accession>A0A845FYT6</accession>
<feature type="domain" description="Hemerythrin-like" evidence="1">
    <location>
        <begin position="3"/>
        <end position="133"/>
    </location>
</feature>
<name>A0A845FYT6_9BURK</name>
<dbReference type="RefSeq" id="WP_161095088.1">
    <property type="nucleotide sequence ID" value="NZ_WWCW01000002.1"/>
</dbReference>
<evidence type="ECO:0000313" key="2">
    <source>
        <dbReference type="EMBL" id="MYM85748.1"/>
    </source>
</evidence>
<dbReference type="Proteomes" id="UP000470302">
    <property type="component" value="Unassembled WGS sequence"/>
</dbReference>
<reference evidence="2 3" key="1">
    <citation type="submission" date="2020-01" db="EMBL/GenBank/DDBJ databases">
        <title>Novel species isolated from a subtropical stream in China.</title>
        <authorList>
            <person name="Lu H."/>
        </authorList>
    </citation>
    <scope>NUCLEOTIDE SEQUENCE [LARGE SCALE GENOMIC DNA]</scope>
    <source>
        <strain evidence="2 3">FT82W</strain>
    </source>
</reference>
<evidence type="ECO:0000313" key="3">
    <source>
        <dbReference type="Proteomes" id="UP000470302"/>
    </source>
</evidence>
<dbReference type="Gene3D" id="1.20.120.520">
    <property type="entry name" value="nmb1532 protein domain like"/>
    <property type="match status" value="1"/>
</dbReference>
<sequence>MDTEKFKRDHGDIMAHVTQLKKFTQAGIVENADAIAKQIVAMSSVIKLHLAAEDRVLYPALAKSADPDIARVGKEFQQNMGDIAAAYMKFASSWNTGKKVSEDPDGFRIEANSTLKALHQRIQMENNELYPLADKI</sequence>
<dbReference type="EMBL" id="WWCW01000002">
    <property type="protein sequence ID" value="MYM85748.1"/>
    <property type="molecule type" value="Genomic_DNA"/>
</dbReference>
<dbReference type="AlphaFoldDB" id="A0A845FYT6"/>
<dbReference type="InterPro" id="IPR012312">
    <property type="entry name" value="Hemerythrin-like"/>
</dbReference>
<proteinExistence type="predicted"/>
<organism evidence="2 3">
    <name type="scientific">Duganella vulcania</name>
    <dbReference type="NCBI Taxonomy" id="2692166"/>
    <lineage>
        <taxon>Bacteria</taxon>
        <taxon>Pseudomonadati</taxon>
        <taxon>Pseudomonadota</taxon>
        <taxon>Betaproteobacteria</taxon>
        <taxon>Burkholderiales</taxon>
        <taxon>Oxalobacteraceae</taxon>
        <taxon>Telluria group</taxon>
        <taxon>Duganella</taxon>
    </lineage>
</organism>
<gene>
    <name evidence="2" type="ORF">GTP91_00990</name>
</gene>
<comment type="caution">
    <text evidence="2">The sequence shown here is derived from an EMBL/GenBank/DDBJ whole genome shotgun (WGS) entry which is preliminary data.</text>
</comment>
<dbReference type="Pfam" id="PF01814">
    <property type="entry name" value="Hemerythrin"/>
    <property type="match status" value="1"/>
</dbReference>
<protein>
    <submittedName>
        <fullName evidence="2">Hemerythrin domain-containing protein</fullName>
    </submittedName>
</protein>
<evidence type="ECO:0000259" key="1">
    <source>
        <dbReference type="Pfam" id="PF01814"/>
    </source>
</evidence>